<dbReference type="InterPro" id="IPR002104">
    <property type="entry name" value="Integrase_catalytic"/>
</dbReference>
<accession>Q2SV18</accession>
<dbReference type="GO" id="GO:0006310">
    <property type="term" value="P:DNA recombination"/>
    <property type="evidence" value="ECO:0007669"/>
    <property type="project" value="UniProtKB-KW"/>
</dbReference>
<evidence type="ECO:0000313" key="5">
    <source>
        <dbReference type="EMBL" id="ABC38756.1"/>
    </source>
</evidence>
<dbReference type="KEGG" id="bte:BTH_I2717"/>
<evidence type="ECO:0000313" key="6">
    <source>
        <dbReference type="Proteomes" id="UP000001930"/>
    </source>
</evidence>
<dbReference type="SUPFAM" id="SSF56349">
    <property type="entry name" value="DNA breaking-rejoining enzymes"/>
    <property type="match status" value="1"/>
</dbReference>
<name>Q2SV18_BURTA</name>
<dbReference type="Pfam" id="PF00589">
    <property type="entry name" value="Phage_integrase"/>
    <property type="match status" value="1"/>
</dbReference>
<dbReference type="Proteomes" id="UP000001930">
    <property type="component" value="Chromosome I"/>
</dbReference>
<evidence type="ECO:0000259" key="4">
    <source>
        <dbReference type="PROSITE" id="PS51898"/>
    </source>
</evidence>
<reference evidence="5 6" key="1">
    <citation type="journal article" date="2005" name="BMC Genomics">
        <title>Bacterial genome adaptation to niches: divergence of the potential virulence genes in three Burkholderia species of different survival strategies.</title>
        <authorList>
            <person name="Kim H.S."/>
            <person name="Schell M.A."/>
            <person name="Yu Y."/>
            <person name="Ulrich R.L."/>
            <person name="Sarria S.H."/>
            <person name="Nierman W.C."/>
            <person name="DeShazer D."/>
        </authorList>
    </citation>
    <scope>NUCLEOTIDE SEQUENCE [LARGE SCALE GENOMIC DNA]</scope>
    <source>
        <strain evidence="6">ATCC 700388 / DSM 13276 / CCUG 48851 / CIP 106301 / E264</strain>
    </source>
</reference>
<evidence type="ECO:0000256" key="2">
    <source>
        <dbReference type="ARBA" id="ARBA00022908"/>
    </source>
</evidence>
<dbReference type="Gene3D" id="1.10.443.10">
    <property type="entry name" value="Intergrase catalytic core"/>
    <property type="match status" value="1"/>
</dbReference>
<dbReference type="PANTHER" id="PTHR30629">
    <property type="entry name" value="PROPHAGE INTEGRASE"/>
    <property type="match status" value="1"/>
</dbReference>
<feature type="domain" description="Tyr recombinase" evidence="4">
    <location>
        <begin position="249"/>
        <end position="444"/>
    </location>
</feature>
<evidence type="ECO:0000256" key="3">
    <source>
        <dbReference type="ARBA" id="ARBA00023172"/>
    </source>
</evidence>
<dbReference type="HOGENOM" id="CLU_027562_3_0_4"/>
<dbReference type="EMBL" id="CP000086">
    <property type="protein sequence ID" value="ABC38756.1"/>
    <property type="molecule type" value="Genomic_DNA"/>
</dbReference>
<dbReference type="RefSeq" id="WP_009891805.1">
    <property type="nucleotide sequence ID" value="NC_007651.1"/>
</dbReference>
<protein>
    <submittedName>
        <fullName evidence="5">Phage integrase</fullName>
    </submittedName>
</protein>
<dbReference type="GO" id="GO:0015074">
    <property type="term" value="P:DNA integration"/>
    <property type="evidence" value="ECO:0007669"/>
    <property type="project" value="UniProtKB-KW"/>
</dbReference>
<keyword evidence="2" id="KW-0229">DNA integration</keyword>
<sequence length="479" mass="54018">MTKENFTIERVTGYECTPGRQQTIYWDKKQQGLGLRVTASGVKSYVFEGRLFGKTVRITIGSPNAWPLERHATTDAATGKTIERLGARQEAARLKALMDRGIDPREERAEQRAEHEARKLDALRQNATVSEAWAAYLDAHRSKWSGRHYYDHEKLAQAGGLPWKRGRGTTIPGPLATLMPLKLTDLNAERVAMWLEAEAEKRPTNTEQSYRKLRAFIRWCEDKPEYSGSIAPNAYAARAVRAAVPRTKAKSDCLQREQLLVWFTAVRQIDNPVISAYLQGLLLTGARREELAALRWKDVDFRWRSLTMNDKIEGTGGRTIPLTPYLASLLTNLKQMNEIPPNRRQLASLTEKGKSWSPSEWVFTSNRSEDGKIAEPRKAHNSAIEAAGLPHLTLHGLRRSFGTLSEWVEVPVGVVAQIQGHKPSALAEKHYRRRPLDLLRMWHDKIESWMLQQAGLDHLLTPVAETYASDGEAKTASGS</sequence>
<dbReference type="InterPro" id="IPR013762">
    <property type="entry name" value="Integrase-like_cat_sf"/>
</dbReference>
<dbReference type="InterPro" id="IPR050808">
    <property type="entry name" value="Phage_Integrase"/>
</dbReference>
<keyword evidence="6" id="KW-1185">Reference proteome</keyword>
<dbReference type="AlphaFoldDB" id="Q2SV18"/>
<organism evidence="5 6">
    <name type="scientific">Burkholderia thailandensis (strain ATCC 700388 / DSM 13276 / CCUG 48851 / CIP 106301 / E264)</name>
    <dbReference type="NCBI Taxonomy" id="271848"/>
    <lineage>
        <taxon>Bacteria</taxon>
        <taxon>Pseudomonadati</taxon>
        <taxon>Pseudomonadota</taxon>
        <taxon>Betaproteobacteria</taxon>
        <taxon>Burkholderiales</taxon>
        <taxon>Burkholderiaceae</taxon>
        <taxon>Burkholderia</taxon>
        <taxon>pseudomallei group</taxon>
    </lineage>
</organism>
<dbReference type="InterPro" id="IPR025166">
    <property type="entry name" value="Integrase_DNA_bind_dom"/>
</dbReference>
<dbReference type="GeneID" id="45123154"/>
<dbReference type="PANTHER" id="PTHR30629:SF6">
    <property type="entry name" value="PROPHAGE INTEGRASE INTA-RELATED"/>
    <property type="match status" value="1"/>
</dbReference>
<dbReference type="InterPro" id="IPR011010">
    <property type="entry name" value="DNA_brk_join_enz"/>
</dbReference>
<evidence type="ECO:0000256" key="1">
    <source>
        <dbReference type="ARBA" id="ARBA00008857"/>
    </source>
</evidence>
<gene>
    <name evidence="5" type="ordered locus">BTH_I2717</name>
</gene>
<dbReference type="PROSITE" id="PS51898">
    <property type="entry name" value="TYR_RECOMBINASE"/>
    <property type="match status" value="1"/>
</dbReference>
<dbReference type="Gene3D" id="3.30.160.390">
    <property type="entry name" value="Integrase, DNA-binding domain"/>
    <property type="match status" value="1"/>
</dbReference>
<dbReference type="GO" id="GO:0003677">
    <property type="term" value="F:DNA binding"/>
    <property type="evidence" value="ECO:0007669"/>
    <property type="project" value="InterPro"/>
</dbReference>
<keyword evidence="3" id="KW-0233">DNA recombination</keyword>
<dbReference type="Pfam" id="PF13356">
    <property type="entry name" value="Arm-DNA-bind_3"/>
    <property type="match status" value="1"/>
</dbReference>
<proteinExistence type="inferred from homology"/>
<comment type="similarity">
    <text evidence="1">Belongs to the 'phage' integrase family.</text>
</comment>
<dbReference type="InterPro" id="IPR038488">
    <property type="entry name" value="Integrase_DNA-bd_sf"/>
</dbReference>